<dbReference type="OrthoDB" id="9782846at2"/>
<dbReference type="PANTHER" id="PTHR43649">
    <property type="entry name" value="ARABINOSE-BINDING PROTEIN-RELATED"/>
    <property type="match status" value="1"/>
</dbReference>
<evidence type="ECO:0000313" key="4">
    <source>
        <dbReference type="Proteomes" id="UP000198972"/>
    </source>
</evidence>
<dbReference type="SUPFAM" id="SSF53850">
    <property type="entry name" value="Periplasmic binding protein-like II"/>
    <property type="match status" value="1"/>
</dbReference>
<dbReference type="Gene3D" id="3.40.190.10">
    <property type="entry name" value="Periplasmic binding protein-like II"/>
    <property type="match status" value="1"/>
</dbReference>
<dbReference type="AlphaFoldDB" id="A0A1G7SAY1"/>
<organism evidence="3 4">
    <name type="scientific">Fontibacillus panacisegetis</name>
    <dbReference type="NCBI Taxonomy" id="670482"/>
    <lineage>
        <taxon>Bacteria</taxon>
        <taxon>Bacillati</taxon>
        <taxon>Bacillota</taxon>
        <taxon>Bacilli</taxon>
        <taxon>Bacillales</taxon>
        <taxon>Paenibacillaceae</taxon>
        <taxon>Fontibacillus</taxon>
    </lineage>
</organism>
<dbReference type="InterPro" id="IPR050490">
    <property type="entry name" value="Bact_solute-bd_prot1"/>
</dbReference>
<keyword evidence="3" id="KW-0762">Sugar transport</keyword>
<feature type="compositionally biased region" description="Low complexity" evidence="1">
    <location>
        <begin position="27"/>
        <end position="45"/>
    </location>
</feature>
<dbReference type="Pfam" id="PF01547">
    <property type="entry name" value="SBP_bac_1"/>
    <property type="match status" value="1"/>
</dbReference>
<feature type="region of interest" description="Disordered" evidence="1">
    <location>
        <begin position="27"/>
        <end position="48"/>
    </location>
</feature>
<reference evidence="3 4" key="1">
    <citation type="submission" date="2016-10" db="EMBL/GenBank/DDBJ databases">
        <authorList>
            <person name="de Groot N.N."/>
        </authorList>
    </citation>
    <scope>NUCLEOTIDE SEQUENCE [LARGE SCALE GENOMIC DNA]</scope>
    <source>
        <strain evidence="3 4">DSM 28129</strain>
    </source>
</reference>
<dbReference type="STRING" id="670482.SAMN04488542_12944"/>
<keyword evidence="3" id="KW-0813">Transport</keyword>
<keyword evidence="4" id="KW-1185">Reference proteome</keyword>
<dbReference type="PROSITE" id="PS51257">
    <property type="entry name" value="PROKAR_LIPOPROTEIN"/>
    <property type="match status" value="1"/>
</dbReference>
<protein>
    <submittedName>
        <fullName evidence="3">Multiple sugar transport system substrate-binding protein</fullName>
    </submittedName>
</protein>
<dbReference type="InterPro" id="IPR006059">
    <property type="entry name" value="SBP"/>
</dbReference>
<proteinExistence type="predicted"/>
<dbReference type="EMBL" id="FNBG01000029">
    <property type="protein sequence ID" value="SDG20205.1"/>
    <property type="molecule type" value="Genomic_DNA"/>
</dbReference>
<gene>
    <name evidence="3" type="ORF">SAMN04488542_12944</name>
</gene>
<dbReference type="Proteomes" id="UP000198972">
    <property type="component" value="Unassembled WGS sequence"/>
</dbReference>
<feature type="chain" id="PRO_5039053632" evidence="2">
    <location>
        <begin position="23"/>
        <end position="456"/>
    </location>
</feature>
<dbReference type="PANTHER" id="PTHR43649:SF12">
    <property type="entry name" value="DIACETYLCHITOBIOSE BINDING PROTEIN DASA"/>
    <property type="match status" value="1"/>
</dbReference>
<sequence length="456" mass="50363">MKRLTRILSLMLVGIMMTGLVAACGNNSSSNSPANSPSSSNASSSDETKEEPVTIKIFLDSAKSKNNVYLDTISEYNALGGDQVEMNVLPGDGVAAVQKMNILMGSGDSTDVVILDNPIIQKKYVEAGYLAPLNDLANNASVDLGKIYGQYLPKEDDGNSYYLRTDIGQWYVFYNKKIFDDANVPYPSGKWTWSEYIETAKKLTNADKKIYGSLMLDYDNYLYFTARQKDVPTYKEDGMSNYDDPAYKEALQFFADLGNVHKIQPSWLEFKTQRVAWDAFMTGNYGMHLIGSWYMGIITDMETYPINWKWGITQVPVPDSGDGDRTLVAGAAFGVNSKSKHKEAAFKFINYMSQNIYKKNKAIPPMENVSDADKTALLQGIVDSSNGSVTVDELNKVIFDSGLGVADEKISGPGSSVISQTVLQEGELYMVGQKSLDDAIQAIKKKSDEAIQSEEE</sequence>
<dbReference type="RefSeq" id="WP_091234919.1">
    <property type="nucleotide sequence ID" value="NZ_FNBG01000029.1"/>
</dbReference>
<keyword evidence="2" id="KW-0732">Signal</keyword>
<evidence type="ECO:0000313" key="3">
    <source>
        <dbReference type="EMBL" id="SDG20205.1"/>
    </source>
</evidence>
<feature type="signal peptide" evidence="2">
    <location>
        <begin position="1"/>
        <end position="22"/>
    </location>
</feature>
<evidence type="ECO:0000256" key="1">
    <source>
        <dbReference type="SAM" id="MobiDB-lite"/>
    </source>
</evidence>
<evidence type="ECO:0000256" key="2">
    <source>
        <dbReference type="SAM" id="SignalP"/>
    </source>
</evidence>
<accession>A0A1G7SAY1</accession>
<name>A0A1G7SAY1_9BACL</name>